<gene>
    <name evidence="1" type="ORF">MEUPH1_LOCUS18334</name>
</gene>
<reference evidence="1 2" key="1">
    <citation type="submission" date="2023-01" db="EMBL/GenBank/DDBJ databases">
        <authorList>
            <person name="Whitehead M."/>
        </authorList>
    </citation>
    <scope>NUCLEOTIDE SEQUENCE [LARGE SCALE GENOMIC DNA]</scope>
</reference>
<dbReference type="AlphaFoldDB" id="A0AAV0X5T2"/>
<comment type="caution">
    <text evidence="1">The sequence shown here is derived from an EMBL/GenBank/DDBJ whole genome shotgun (WGS) entry which is preliminary data.</text>
</comment>
<evidence type="ECO:0000313" key="1">
    <source>
        <dbReference type="EMBL" id="CAI6363378.1"/>
    </source>
</evidence>
<protein>
    <submittedName>
        <fullName evidence="1">Uncharacterized protein</fullName>
    </submittedName>
</protein>
<name>A0AAV0X5T2_9HEMI</name>
<keyword evidence="2" id="KW-1185">Reference proteome</keyword>
<organism evidence="1 2">
    <name type="scientific">Macrosiphum euphorbiae</name>
    <name type="common">potato aphid</name>
    <dbReference type="NCBI Taxonomy" id="13131"/>
    <lineage>
        <taxon>Eukaryota</taxon>
        <taxon>Metazoa</taxon>
        <taxon>Ecdysozoa</taxon>
        <taxon>Arthropoda</taxon>
        <taxon>Hexapoda</taxon>
        <taxon>Insecta</taxon>
        <taxon>Pterygota</taxon>
        <taxon>Neoptera</taxon>
        <taxon>Paraneoptera</taxon>
        <taxon>Hemiptera</taxon>
        <taxon>Sternorrhyncha</taxon>
        <taxon>Aphidomorpha</taxon>
        <taxon>Aphidoidea</taxon>
        <taxon>Aphididae</taxon>
        <taxon>Macrosiphini</taxon>
        <taxon>Macrosiphum</taxon>
    </lineage>
</organism>
<sequence length="104" mass="11986">MESGVLFKTCNDCLISDCHVKDNRPCNDRFSDGDDYKFVCFHCKIEFGNKQFYTKDDCMKGCCTDESKICVCDSWCYMCVSNEGFDQTNYAKCVVDPNEQINCK</sequence>
<dbReference type="Proteomes" id="UP001160148">
    <property type="component" value="Unassembled WGS sequence"/>
</dbReference>
<accession>A0AAV0X5T2</accession>
<dbReference type="EMBL" id="CARXXK010000003">
    <property type="protein sequence ID" value="CAI6363378.1"/>
    <property type="molecule type" value="Genomic_DNA"/>
</dbReference>
<proteinExistence type="predicted"/>
<evidence type="ECO:0000313" key="2">
    <source>
        <dbReference type="Proteomes" id="UP001160148"/>
    </source>
</evidence>